<protein>
    <submittedName>
        <fullName evidence="1">Uncharacterized protein</fullName>
    </submittedName>
</protein>
<dbReference type="Proteomes" id="UP000541610">
    <property type="component" value="Unassembled WGS sequence"/>
</dbReference>
<accession>A0A7J6N5W1</accession>
<reference evidence="1 2" key="1">
    <citation type="submission" date="2020-04" db="EMBL/GenBank/DDBJ databases">
        <title>Perkinsus olseni comparative genomics.</title>
        <authorList>
            <person name="Bogema D.R."/>
        </authorList>
    </citation>
    <scope>NUCLEOTIDE SEQUENCE [LARGE SCALE GENOMIC DNA]</scope>
    <source>
        <strain evidence="1">00978-12</strain>
    </source>
</reference>
<dbReference type="AlphaFoldDB" id="A0A7J6N5W1"/>
<dbReference type="EMBL" id="JABANP010000754">
    <property type="protein sequence ID" value="KAF4679303.1"/>
    <property type="molecule type" value="Genomic_DNA"/>
</dbReference>
<gene>
    <name evidence="1" type="ORF">FOZ60_015221</name>
</gene>
<sequence>MIILTLSKMCTKFIGRGKELSAVRQELAAPDRVLRGRMQLVDKADRASAGLAVAGDVRFLTSREGRRYALLAFIDENETLAAVQEYFGDKNDFGIVKKFDVAYRNSKKRGITYIDNYRSVPRFLEGFDDIFTLSLYDLASDAAQFGFI</sequence>
<evidence type="ECO:0000313" key="2">
    <source>
        <dbReference type="Proteomes" id="UP000541610"/>
    </source>
</evidence>
<proteinExistence type="predicted"/>
<organism evidence="1 2">
    <name type="scientific">Perkinsus olseni</name>
    <name type="common">Perkinsus atlanticus</name>
    <dbReference type="NCBI Taxonomy" id="32597"/>
    <lineage>
        <taxon>Eukaryota</taxon>
        <taxon>Sar</taxon>
        <taxon>Alveolata</taxon>
        <taxon>Perkinsozoa</taxon>
        <taxon>Perkinsea</taxon>
        <taxon>Perkinsida</taxon>
        <taxon>Perkinsidae</taxon>
        <taxon>Perkinsus</taxon>
    </lineage>
</organism>
<dbReference type="OrthoDB" id="10376105at2759"/>
<name>A0A7J6N5W1_PEROL</name>
<evidence type="ECO:0000313" key="1">
    <source>
        <dbReference type="EMBL" id="KAF4679303.1"/>
    </source>
</evidence>
<comment type="caution">
    <text evidence="1">The sequence shown here is derived from an EMBL/GenBank/DDBJ whole genome shotgun (WGS) entry which is preliminary data.</text>
</comment>